<name>A0A2W1JI94_9CYAN</name>
<keyword evidence="5" id="KW-0547">Nucleotide-binding</keyword>
<evidence type="ECO:0000313" key="10">
    <source>
        <dbReference type="EMBL" id="PZD73026.1"/>
    </source>
</evidence>
<evidence type="ECO:0000256" key="4">
    <source>
        <dbReference type="ARBA" id="ARBA00022679"/>
    </source>
</evidence>
<dbReference type="EC" id="2.7.1.35" evidence="10"/>
<dbReference type="Proteomes" id="UP000248857">
    <property type="component" value="Unassembled WGS sequence"/>
</dbReference>
<dbReference type="GO" id="GO:0008972">
    <property type="term" value="F:phosphomethylpyrimidine kinase activity"/>
    <property type="evidence" value="ECO:0007669"/>
    <property type="project" value="UniProtKB-EC"/>
</dbReference>
<dbReference type="CDD" id="cd01169">
    <property type="entry name" value="HMPP_kinase"/>
    <property type="match status" value="1"/>
</dbReference>
<sequence length="280" mass="29272">MLPLTYRPVPVALTIAGSDSGGGAGIQADLRTFAFNQVHGTSAITCVTAQNTMAVTRVDVLSPEAVIAQIEAVAEDIGFDAVKTGMLPNAEIILAVAQTVQKNNLQTLVVDPVMVSRAGARLIDEDAISTLKTHLIPHALILTPNRYEAEILSDQSIETLQDMKAVAIAIHQLGSQSVLIKGGGCTGDLQGTDVWFDGQQLEVLKADPVPTPNTHGTGCTLSAAIAAQLALSQPPLNAVKAAKDYITQALHHALQIGQGPGPVGHWFPLIQAAPLPPVTE</sequence>
<keyword evidence="8" id="KW-0784">Thiamine biosynthesis</keyword>
<dbReference type="GO" id="GO:0005829">
    <property type="term" value="C:cytosol"/>
    <property type="evidence" value="ECO:0007669"/>
    <property type="project" value="TreeGrafter"/>
</dbReference>
<dbReference type="GO" id="GO:0008902">
    <property type="term" value="F:hydroxymethylpyrimidine kinase activity"/>
    <property type="evidence" value="ECO:0007669"/>
    <property type="project" value="UniProtKB-EC"/>
</dbReference>
<keyword evidence="11" id="KW-1185">Reference proteome</keyword>
<dbReference type="GO" id="GO:0008478">
    <property type="term" value="F:pyridoxal kinase activity"/>
    <property type="evidence" value="ECO:0007669"/>
    <property type="project" value="UniProtKB-EC"/>
</dbReference>
<dbReference type="InterPro" id="IPR004399">
    <property type="entry name" value="HMP/HMP-P_kinase_dom"/>
</dbReference>
<evidence type="ECO:0000256" key="3">
    <source>
        <dbReference type="ARBA" id="ARBA00004769"/>
    </source>
</evidence>
<proteinExistence type="predicted"/>
<evidence type="ECO:0000256" key="1">
    <source>
        <dbReference type="ARBA" id="ARBA00000151"/>
    </source>
</evidence>
<evidence type="ECO:0000256" key="2">
    <source>
        <dbReference type="ARBA" id="ARBA00000565"/>
    </source>
</evidence>
<reference evidence="10 11" key="1">
    <citation type="journal article" date="2018" name="Sci. Rep.">
        <title>A novel species of the marine cyanobacterium Acaryochloris with a unique pigment content and lifestyle.</title>
        <authorList>
            <person name="Partensky F."/>
            <person name="Six C."/>
            <person name="Ratin M."/>
            <person name="Garczarek L."/>
            <person name="Vaulot D."/>
            <person name="Probert I."/>
            <person name="Calteau A."/>
            <person name="Gourvil P."/>
            <person name="Marie D."/>
            <person name="Grebert T."/>
            <person name="Bouchier C."/>
            <person name="Le Panse S."/>
            <person name="Gachenot M."/>
            <person name="Rodriguez F."/>
            <person name="Garrido J.L."/>
        </authorList>
    </citation>
    <scope>NUCLEOTIDE SEQUENCE [LARGE SCALE GENOMIC DNA]</scope>
    <source>
        <strain evidence="10 11">RCC1774</strain>
    </source>
</reference>
<dbReference type="FunFam" id="3.40.1190.20:FF:000003">
    <property type="entry name" value="Phosphomethylpyrimidine kinase ThiD"/>
    <property type="match status" value="1"/>
</dbReference>
<dbReference type="PANTHER" id="PTHR20858:SF17">
    <property type="entry name" value="HYDROXYMETHYLPYRIMIDINE_PHOSPHOMETHYLPYRIMIDINE KINASE THI20-RELATED"/>
    <property type="match status" value="1"/>
</dbReference>
<keyword evidence="4 10" id="KW-0808">Transferase</keyword>
<dbReference type="InterPro" id="IPR013749">
    <property type="entry name" value="PM/HMP-P_kinase-1"/>
</dbReference>
<organism evidence="10 11">
    <name type="scientific">Acaryochloris thomasi RCC1774</name>
    <dbReference type="NCBI Taxonomy" id="1764569"/>
    <lineage>
        <taxon>Bacteria</taxon>
        <taxon>Bacillati</taxon>
        <taxon>Cyanobacteriota</taxon>
        <taxon>Cyanophyceae</taxon>
        <taxon>Acaryochloridales</taxon>
        <taxon>Acaryochloridaceae</taxon>
        <taxon>Acaryochloris</taxon>
        <taxon>Acaryochloris thomasi</taxon>
    </lineage>
</organism>
<comment type="pathway">
    <text evidence="3">Cofactor biosynthesis; thiamine diphosphate biosynthesis; 4-amino-2-methyl-5-diphosphomethylpyrimidine from 5-amino-1-(5-phospho-D-ribosyl)imidazole: step 3/3.</text>
</comment>
<dbReference type="EMBL" id="PQWO01000007">
    <property type="protein sequence ID" value="PZD73026.1"/>
    <property type="molecule type" value="Genomic_DNA"/>
</dbReference>
<dbReference type="InterPro" id="IPR029056">
    <property type="entry name" value="Ribokinase-like"/>
</dbReference>
<dbReference type="Gene3D" id="3.40.1190.20">
    <property type="match status" value="1"/>
</dbReference>
<feature type="domain" description="Pyridoxamine kinase/Phosphomethylpyrimidine kinase" evidence="9">
    <location>
        <begin position="19"/>
        <end position="263"/>
    </location>
</feature>
<evidence type="ECO:0000256" key="7">
    <source>
        <dbReference type="ARBA" id="ARBA00022840"/>
    </source>
</evidence>
<dbReference type="OrthoDB" id="9810880at2"/>
<evidence type="ECO:0000313" key="11">
    <source>
        <dbReference type="Proteomes" id="UP000248857"/>
    </source>
</evidence>
<comment type="caution">
    <text evidence="10">The sequence shown here is derived from an EMBL/GenBank/DDBJ whole genome shotgun (WGS) entry which is preliminary data.</text>
</comment>
<gene>
    <name evidence="10" type="primary">pdxK_1</name>
    <name evidence="10" type="ORF">C1752_02848</name>
</gene>
<dbReference type="GO" id="GO:0005524">
    <property type="term" value="F:ATP binding"/>
    <property type="evidence" value="ECO:0007669"/>
    <property type="project" value="UniProtKB-KW"/>
</dbReference>
<accession>A0A2W1JI94</accession>
<protein>
    <submittedName>
        <fullName evidence="10">Pyridoxine kinase</fullName>
        <ecNumber evidence="10">2.7.1.35</ecNumber>
    </submittedName>
</protein>
<keyword evidence="6 10" id="KW-0418">Kinase</keyword>
<dbReference type="NCBIfam" id="TIGR00097">
    <property type="entry name" value="HMP-P_kinase"/>
    <property type="match status" value="1"/>
</dbReference>
<comment type="catalytic activity">
    <reaction evidence="2">
        <text>4-amino-2-methyl-5-(phosphooxymethyl)pyrimidine + ATP = 4-amino-2-methyl-5-(diphosphooxymethyl)pyrimidine + ADP</text>
        <dbReference type="Rhea" id="RHEA:19893"/>
        <dbReference type="ChEBI" id="CHEBI:30616"/>
        <dbReference type="ChEBI" id="CHEBI:57841"/>
        <dbReference type="ChEBI" id="CHEBI:58354"/>
        <dbReference type="ChEBI" id="CHEBI:456216"/>
        <dbReference type="EC" id="2.7.4.7"/>
    </reaction>
</comment>
<evidence type="ECO:0000259" key="9">
    <source>
        <dbReference type="Pfam" id="PF08543"/>
    </source>
</evidence>
<dbReference type="AlphaFoldDB" id="A0A2W1JI94"/>
<evidence type="ECO:0000256" key="5">
    <source>
        <dbReference type="ARBA" id="ARBA00022741"/>
    </source>
</evidence>
<evidence type="ECO:0000256" key="6">
    <source>
        <dbReference type="ARBA" id="ARBA00022777"/>
    </source>
</evidence>
<dbReference type="RefSeq" id="WP_110986545.1">
    <property type="nucleotide sequence ID" value="NZ_CAWNWM010000007.1"/>
</dbReference>
<dbReference type="GO" id="GO:0009228">
    <property type="term" value="P:thiamine biosynthetic process"/>
    <property type="evidence" value="ECO:0007669"/>
    <property type="project" value="UniProtKB-KW"/>
</dbReference>
<evidence type="ECO:0000256" key="8">
    <source>
        <dbReference type="ARBA" id="ARBA00022977"/>
    </source>
</evidence>
<dbReference type="PANTHER" id="PTHR20858">
    <property type="entry name" value="PHOSPHOMETHYLPYRIMIDINE KINASE"/>
    <property type="match status" value="1"/>
</dbReference>
<comment type="catalytic activity">
    <reaction evidence="1">
        <text>4-amino-5-hydroxymethyl-2-methylpyrimidine + ATP = 4-amino-2-methyl-5-(phosphooxymethyl)pyrimidine + ADP + H(+)</text>
        <dbReference type="Rhea" id="RHEA:23096"/>
        <dbReference type="ChEBI" id="CHEBI:15378"/>
        <dbReference type="ChEBI" id="CHEBI:16892"/>
        <dbReference type="ChEBI" id="CHEBI:30616"/>
        <dbReference type="ChEBI" id="CHEBI:58354"/>
        <dbReference type="ChEBI" id="CHEBI:456216"/>
        <dbReference type="EC" id="2.7.1.49"/>
    </reaction>
</comment>
<dbReference type="SUPFAM" id="SSF53613">
    <property type="entry name" value="Ribokinase-like"/>
    <property type="match status" value="1"/>
</dbReference>
<keyword evidence="7" id="KW-0067">ATP-binding</keyword>
<dbReference type="Pfam" id="PF08543">
    <property type="entry name" value="Phos_pyr_kin"/>
    <property type="match status" value="1"/>
</dbReference>